<evidence type="ECO:0000259" key="9">
    <source>
        <dbReference type="Pfam" id="PF03807"/>
    </source>
</evidence>
<dbReference type="InterPro" id="IPR029036">
    <property type="entry name" value="P5CR_dimer"/>
</dbReference>
<keyword evidence="2 5" id="KW-0521">NADP</keyword>
<evidence type="ECO:0000256" key="7">
    <source>
        <dbReference type="PIRSR" id="PIRSR000193-1"/>
    </source>
</evidence>
<keyword evidence="5" id="KW-0963">Cytoplasm</keyword>
<comment type="subcellular location">
    <subcellularLocation>
        <location evidence="5">Cytoplasm</location>
    </subcellularLocation>
</comment>
<evidence type="ECO:0000313" key="12">
    <source>
        <dbReference type="Proteomes" id="UP000007947"/>
    </source>
</evidence>
<dbReference type="InterPro" id="IPR053790">
    <property type="entry name" value="P5CR-like_CS"/>
</dbReference>
<dbReference type="eggNOG" id="COG0345">
    <property type="taxonomic scope" value="Bacteria"/>
</dbReference>
<name>F5XF90_MICPN</name>
<protein>
    <recommendedName>
        <fullName evidence="5 6">Pyrroline-5-carboxylate reductase</fullName>
        <shortName evidence="5">P5C reductase</shortName>
        <shortName evidence="5">P5CR</shortName>
        <ecNumber evidence="5 6">1.5.1.2</ecNumber>
    </recommendedName>
    <alternativeName>
        <fullName evidence="5">PCA reductase</fullName>
    </alternativeName>
</protein>
<dbReference type="GO" id="GO:0004735">
    <property type="term" value="F:pyrroline-5-carboxylate reductase activity"/>
    <property type="evidence" value="ECO:0007669"/>
    <property type="project" value="UniProtKB-UniRule"/>
</dbReference>
<dbReference type="RefSeq" id="WP_013865652.1">
    <property type="nucleotide sequence ID" value="NC_015635.1"/>
</dbReference>
<dbReference type="NCBIfam" id="TIGR00112">
    <property type="entry name" value="proC"/>
    <property type="match status" value="1"/>
</dbReference>
<evidence type="ECO:0000256" key="3">
    <source>
        <dbReference type="ARBA" id="ARBA00023002"/>
    </source>
</evidence>
<dbReference type="InterPro" id="IPR000304">
    <property type="entry name" value="Pyrroline-COOH_reductase"/>
</dbReference>
<comment type="function">
    <text evidence="4 5">Catalyzes the reduction of 1-pyrroline-5-carboxylate (PCA) to L-proline.</text>
</comment>
<dbReference type="PANTHER" id="PTHR11645">
    <property type="entry name" value="PYRROLINE-5-CARBOXYLATE REDUCTASE"/>
    <property type="match status" value="1"/>
</dbReference>
<dbReference type="PIRSF" id="PIRSF000193">
    <property type="entry name" value="Pyrrol-5-carb_rd"/>
    <property type="match status" value="1"/>
</dbReference>
<dbReference type="Proteomes" id="UP000007947">
    <property type="component" value="Chromosome"/>
</dbReference>
<feature type="domain" description="Pyrroline-5-carboxylate reductase dimerisation" evidence="10">
    <location>
        <begin position="164"/>
        <end position="268"/>
    </location>
</feature>
<feature type="binding site" evidence="7">
    <location>
        <position position="59"/>
    </location>
    <ligand>
        <name>NADPH</name>
        <dbReference type="ChEBI" id="CHEBI:57783"/>
    </ligand>
</feature>
<dbReference type="STRING" id="1032480.MLP_48140"/>
<evidence type="ECO:0000259" key="10">
    <source>
        <dbReference type="Pfam" id="PF14748"/>
    </source>
</evidence>
<dbReference type="InterPro" id="IPR036291">
    <property type="entry name" value="NAD(P)-bd_dom_sf"/>
</dbReference>
<comment type="similarity">
    <text evidence="1 5 8">Belongs to the pyrroline-5-carboxylate reductase family.</text>
</comment>
<dbReference type="PANTHER" id="PTHR11645:SF0">
    <property type="entry name" value="PYRROLINE-5-CARBOXYLATE REDUCTASE 3"/>
    <property type="match status" value="1"/>
</dbReference>
<dbReference type="Gene3D" id="1.10.3730.10">
    <property type="entry name" value="ProC C-terminal domain-like"/>
    <property type="match status" value="1"/>
</dbReference>
<dbReference type="PROSITE" id="PS00521">
    <property type="entry name" value="P5CR"/>
    <property type="match status" value="1"/>
</dbReference>
<dbReference type="GO" id="GO:0055129">
    <property type="term" value="P:L-proline biosynthetic process"/>
    <property type="evidence" value="ECO:0007669"/>
    <property type="project" value="UniProtKB-UniRule"/>
</dbReference>
<evidence type="ECO:0000256" key="1">
    <source>
        <dbReference type="ARBA" id="ARBA00005525"/>
    </source>
</evidence>
<comment type="catalytic activity">
    <reaction evidence="5">
        <text>L-proline + NAD(+) = (S)-1-pyrroline-5-carboxylate + NADH + 2 H(+)</text>
        <dbReference type="Rhea" id="RHEA:14105"/>
        <dbReference type="ChEBI" id="CHEBI:15378"/>
        <dbReference type="ChEBI" id="CHEBI:17388"/>
        <dbReference type="ChEBI" id="CHEBI:57540"/>
        <dbReference type="ChEBI" id="CHEBI:57945"/>
        <dbReference type="ChEBI" id="CHEBI:60039"/>
        <dbReference type="EC" id="1.5.1.2"/>
    </reaction>
</comment>
<dbReference type="EMBL" id="AP012204">
    <property type="protein sequence ID" value="BAK37828.1"/>
    <property type="molecule type" value="Genomic_DNA"/>
</dbReference>
<dbReference type="GO" id="GO:0005737">
    <property type="term" value="C:cytoplasm"/>
    <property type="evidence" value="ECO:0007669"/>
    <property type="project" value="UniProtKB-SubCell"/>
</dbReference>
<evidence type="ECO:0000256" key="5">
    <source>
        <dbReference type="HAMAP-Rule" id="MF_01925"/>
    </source>
</evidence>
<comment type="pathway">
    <text evidence="5 8">Amino-acid biosynthesis; L-proline biosynthesis; L-proline from L-glutamate 5-semialdehyde: step 1/1.</text>
</comment>
<keyword evidence="5 8" id="KW-0641">Proline biosynthesis</keyword>
<dbReference type="SUPFAM" id="SSF48179">
    <property type="entry name" value="6-phosphogluconate dehydrogenase C-terminal domain-like"/>
    <property type="match status" value="1"/>
</dbReference>
<dbReference type="Pfam" id="PF03807">
    <property type="entry name" value="F420_oxidored"/>
    <property type="match status" value="1"/>
</dbReference>
<dbReference type="EC" id="1.5.1.2" evidence="5 6"/>
<feature type="binding site" evidence="7">
    <location>
        <begin position="12"/>
        <end position="17"/>
    </location>
    <ligand>
        <name>NADP(+)</name>
        <dbReference type="ChEBI" id="CHEBI:58349"/>
    </ligand>
</feature>
<feature type="domain" description="Pyrroline-5-carboxylate reductase catalytic N-terminal" evidence="9">
    <location>
        <begin position="9"/>
        <end position="101"/>
    </location>
</feature>
<keyword evidence="5 8" id="KW-0028">Amino-acid biosynthesis</keyword>
<evidence type="ECO:0000256" key="6">
    <source>
        <dbReference type="NCBIfam" id="TIGR00112"/>
    </source>
</evidence>
<dbReference type="InterPro" id="IPR008927">
    <property type="entry name" value="6-PGluconate_DH-like_C_sf"/>
</dbReference>
<dbReference type="HAMAP" id="MF_01925">
    <property type="entry name" value="P5C_reductase"/>
    <property type="match status" value="1"/>
</dbReference>
<dbReference type="FunFam" id="1.10.3730.10:FF:000001">
    <property type="entry name" value="Pyrroline-5-carboxylate reductase"/>
    <property type="match status" value="1"/>
</dbReference>
<keyword evidence="3 5" id="KW-0560">Oxidoreductase</keyword>
<dbReference type="KEGG" id="mph:MLP_48140"/>
<sequence>MSGDQAPSLAILGAGVMGETVLSGLIRAGWNADRIVATDRRPERQRDLTERYHITMLDNTEAAAQADTVIVVVKPQDMAELLDEIAPVLRPGTLVVSLAAGVDTAFMEARLGEGIPVIRVMPNTPALVDEGMFAISGGTHSGQEHLDHVTEILASTGRVVTVPERYQDAVTAISGTGPAYLFFVVEAMIEAGVHMGLPRDVATELVVQTMLGSAKMIRETGEHPTVLRERVTSPGGTTAAAVKVLEDHKVRAAFLGAIEAARDRSRDLATAARAAAAEAAAAESSPGEGAGR</sequence>
<proteinExistence type="inferred from homology"/>
<evidence type="ECO:0000313" key="11">
    <source>
        <dbReference type="EMBL" id="BAK37828.1"/>
    </source>
</evidence>
<dbReference type="OrthoDB" id="9805754at2"/>
<organism evidence="11 12">
    <name type="scientific">Microlunatus phosphovorus (strain ATCC 700054 / DSM 10555 / JCM 9379 / NBRC 101784 / NCIMB 13414 / VKM Ac-1990 / NM-1)</name>
    <dbReference type="NCBI Taxonomy" id="1032480"/>
    <lineage>
        <taxon>Bacteria</taxon>
        <taxon>Bacillati</taxon>
        <taxon>Actinomycetota</taxon>
        <taxon>Actinomycetes</taxon>
        <taxon>Propionibacteriales</taxon>
        <taxon>Propionibacteriaceae</taxon>
        <taxon>Microlunatus</taxon>
    </lineage>
</organism>
<evidence type="ECO:0000256" key="2">
    <source>
        <dbReference type="ARBA" id="ARBA00022857"/>
    </source>
</evidence>
<dbReference type="SUPFAM" id="SSF51735">
    <property type="entry name" value="NAD(P)-binding Rossmann-fold domains"/>
    <property type="match status" value="1"/>
</dbReference>
<reference evidence="11 12" key="1">
    <citation type="submission" date="2011-05" db="EMBL/GenBank/DDBJ databases">
        <title>Whole genome sequence of Microlunatus phosphovorus NM-1.</title>
        <authorList>
            <person name="Hosoyama A."/>
            <person name="Sasaki K."/>
            <person name="Harada T."/>
            <person name="Igarashi R."/>
            <person name="Kawakoshi A."/>
            <person name="Sasagawa M."/>
            <person name="Fukada J."/>
            <person name="Nakamura S."/>
            <person name="Katano Y."/>
            <person name="Hanada S."/>
            <person name="Kamagata Y."/>
            <person name="Nakamura N."/>
            <person name="Yamazaki S."/>
            <person name="Fujita N."/>
        </authorList>
    </citation>
    <scope>NUCLEOTIDE SEQUENCE [LARGE SCALE GENOMIC DNA]</scope>
    <source>
        <strain evidence="12">ATCC 700054 / DSM 10555 / JCM 9379 / NBRC 101784 / NCIMB 13414 / VKM Ac-1990 / NM-1</strain>
    </source>
</reference>
<keyword evidence="12" id="KW-1185">Reference proteome</keyword>
<dbReference type="AlphaFoldDB" id="F5XF90"/>
<evidence type="ECO:0000256" key="8">
    <source>
        <dbReference type="RuleBase" id="RU003903"/>
    </source>
</evidence>
<dbReference type="UniPathway" id="UPA00098">
    <property type="reaction ID" value="UER00361"/>
</dbReference>
<dbReference type="HOGENOM" id="CLU_042344_0_0_11"/>
<accession>F5XF90</accession>
<evidence type="ECO:0000256" key="4">
    <source>
        <dbReference type="ARBA" id="ARBA00058118"/>
    </source>
</evidence>
<dbReference type="Gene3D" id="3.40.50.720">
    <property type="entry name" value="NAD(P)-binding Rossmann-like Domain"/>
    <property type="match status" value="1"/>
</dbReference>
<comment type="catalytic activity">
    <reaction evidence="5 8">
        <text>L-proline + NADP(+) = (S)-1-pyrroline-5-carboxylate + NADPH + 2 H(+)</text>
        <dbReference type="Rhea" id="RHEA:14109"/>
        <dbReference type="ChEBI" id="CHEBI:15378"/>
        <dbReference type="ChEBI" id="CHEBI:17388"/>
        <dbReference type="ChEBI" id="CHEBI:57783"/>
        <dbReference type="ChEBI" id="CHEBI:58349"/>
        <dbReference type="ChEBI" id="CHEBI:60039"/>
        <dbReference type="EC" id="1.5.1.2"/>
    </reaction>
</comment>
<dbReference type="InterPro" id="IPR028939">
    <property type="entry name" value="P5C_Rdtase_cat_N"/>
</dbReference>
<gene>
    <name evidence="5 11" type="primary">proC</name>
    <name evidence="11" type="ordered locus">MLP_48140</name>
</gene>
<dbReference type="Pfam" id="PF14748">
    <property type="entry name" value="P5CR_dimer"/>
    <property type="match status" value="1"/>
</dbReference>